<dbReference type="SUPFAM" id="SSF46785">
    <property type="entry name" value="Winged helix' DNA-binding domain"/>
    <property type="match status" value="1"/>
</dbReference>
<dbReference type="InterPro" id="IPR000524">
    <property type="entry name" value="Tscrpt_reg_HTH_GntR"/>
</dbReference>
<keyword evidence="1" id="KW-0805">Transcription regulation</keyword>
<dbReference type="SUPFAM" id="SSF64288">
    <property type="entry name" value="Chorismate lyase-like"/>
    <property type="match status" value="1"/>
</dbReference>
<name>A0A455STU9_9CHLR</name>
<evidence type="ECO:0000256" key="1">
    <source>
        <dbReference type="ARBA" id="ARBA00023015"/>
    </source>
</evidence>
<dbReference type="InterPro" id="IPR050679">
    <property type="entry name" value="Bact_HTH_transcr_reg"/>
</dbReference>
<dbReference type="SMART" id="SM00345">
    <property type="entry name" value="HTH_GNTR"/>
    <property type="match status" value="1"/>
</dbReference>
<dbReference type="CDD" id="cd07377">
    <property type="entry name" value="WHTH_GntR"/>
    <property type="match status" value="1"/>
</dbReference>
<keyword evidence="2" id="KW-0238">DNA-binding</keyword>
<dbReference type="PRINTS" id="PR00035">
    <property type="entry name" value="HTHGNTR"/>
</dbReference>
<dbReference type="InterPro" id="IPR011663">
    <property type="entry name" value="UTRA"/>
</dbReference>
<dbReference type="EMBL" id="AP019377">
    <property type="protein sequence ID" value="BBH91807.1"/>
    <property type="molecule type" value="Genomic_DNA"/>
</dbReference>
<evidence type="ECO:0000256" key="2">
    <source>
        <dbReference type="ARBA" id="ARBA00023125"/>
    </source>
</evidence>
<dbReference type="AlphaFoldDB" id="A0A455STU9"/>
<evidence type="ECO:0000256" key="3">
    <source>
        <dbReference type="ARBA" id="ARBA00023163"/>
    </source>
</evidence>
<organism evidence="5">
    <name type="scientific">Thermogemmatispora argillosa</name>
    <dbReference type="NCBI Taxonomy" id="2045280"/>
    <lineage>
        <taxon>Bacteria</taxon>
        <taxon>Bacillati</taxon>
        <taxon>Chloroflexota</taxon>
        <taxon>Ktedonobacteria</taxon>
        <taxon>Thermogemmatisporales</taxon>
        <taxon>Thermogemmatisporaceae</taxon>
        <taxon>Thermogemmatispora</taxon>
    </lineage>
</organism>
<reference evidence="5" key="1">
    <citation type="submission" date="2018-12" db="EMBL/GenBank/DDBJ databases">
        <title>Novel natural products biosynthetic potential of the class Ktedonobacteria.</title>
        <authorList>
            <person name="Zheng Y."/>
            <person name="Saitou A."/>
            <person name="Wang C.M."/>
            <person name="Toyoda A."/>
            <person name="Minakuchi Y."/>
            <person name="Sekiguchi Y."/>
            <person name="Ueda K."/>
            <person name="Takano H."/>
            <person name="Sakai Y."/>
            <person name="Yokota A."/>
            <person name="Yabe S."/>
        </authorList>
    </citation>
    <scope>NUCLEOTIDE SEQUENCE</scope>
    <source>
        <strain evidence="5">A3-2</strain>
    </source>
</reference>
<evidence type="ECO:0000313" key="5">
    <source>
        <dbReference type="EMBL" id="BBH91807.1"/>
    </source>
</evidence>
<accession>A0A455STU9</accession>
<proteinExistence type="predicted"/>
<dbReference type="InterPro" id="IPR036388">
    <property type="entry name" value="WH-like_DNA-bd_sf"/>
</dbReference>
<dbReference type="InterPro" id="IPR028978">
    <property type="entry name" value="Chorismate_lyase_/UTRA_dom_sf"/>
</dbReference>
<dbReference type="PROSITE" id="PS50949">
    <property type="entry name" value="HTH_GNTR"/>
    <property type="match status" value="1"/>
</dbReference>
<dbReference type="PANTHER" id="PTHR44846">
    <property type="entry name" value="MANNOSYL-D-GLYCERATE TRANSPORT/METABOLISM SYSTEM REPRESSOR MNGR-RELATED"/>
    <property type="match status" value="1"/>
</dbReference>
<dbReference type="Gene3D" id="3.40.1410.10">
    <property type="entry name" value="Chorismate lyase-like"/>
    <property type="match status" value="1"/>
</dbReference>
<evidence type="ECO:0000259" key="4">
    <source>
        <dbReference type="PROSITE" id="PS50949"/>
    </source>
</evidence>
<dbReference type="GO" id="GO:0045892">
    <property type="term" value="P:negative regulation of DNA-templated transcription"/>
    <property type="evidence" value="ECO:0007669"/>
    <property type="project" value="TreeGrafter"/>
</dbReference>
<dbReference type="SMART" id="SM00866">
    <property type="entry name" value="UTRA"/>
    <property type="match status" value="1"/>
</dbReference>
<dbReference type="Pfam" id="PF07702">
    <property type="entry name" value="UTRA"/>
    <property type="match status" value="1"/>
</dbReference>
<protein>
    <submittedName>
        <fullName evidence="5">GntR family transcriptional regulator</fullName>
    </submittedName>
</protein>
<sequence length="251" mass="28890">MAKLVYKMSRQNRAYLQICAALEEEIRSGRLPTGQRLPGEYELARRFGVSRMTVRQALAELARKQLIQTRAGSGSYITFDHRPLDWSQGWSRALMHQGAQVTTRVLYFGEMAEPELRESLQVEAERFIALDRLRLLEGREPISLERSRIPLTGQTRALLDIDFAHESLMEALTGRLGLVPAVGEEWVEVTRLRTEEARLLGKAIGEAFLLSRRVTRDREGRLIEYVTSLLDPSHFRLHMTFDLGQSERQRR</sequence>
<dbReference type="Pfam" id="PF00392">
    <property type="entry name" value="GntR"/>
    <property type="match status" value="1"/>
</dbReference>
<dbReference type="Gene3D" id="1.10.10.10">
    <property type="entry name" value="Winged helix-like DNA-binding domain superfamily/Winged helix DNA-binding domain"/>
    <property type="match status" value="1"/>
</dbReference>
<dbReference type="InterPro" id="IPR036390">
    <property type="entry name" value="WH_DNA-bd_sf"/>
</dbReference>
<feature type="domain" description="HTH gntR-type" evidence="4">
    <location>
        <begin position="12"/>
        <end position="80"/>
    </location>
</feature>
<dbReference type="GO" id="GO:0003677">
    <property type="term" value="F:DNA binding"/>
    <property type="evidence" value="ECO:0007669"/>
    <property type="project" value="UniProtKB-KW"/>
</dbReference>
<keyword evidence="3" id="KW-0804">Transcription</keyword>
<dbReference type="GO" id="GO:0003700">
    <property type="term" value="F:DNA-binding transcription factor activity"/>
    <property type="evidence" value="ECO:0007669"/>
    <property type="project" value="InterPro"/>
</dbReference>
<dbReference type="PANTHER" id="PTHR44846:SF1">
    <property type="entry name" value="MANNOSYL-D-GLYCERATE TRANSPORT_METABOLISM SYSTEM REPRESSOR MNGR-RELATED"/>
    <property type="match status" value="1"/>
</dbReference>
<gene>
    <name evidence="5" type="ORF">KTA_00060</name>
</gene>